<keyword evidence="5" id="KW-0004">4Fe-4S</keyword>
<dbReference type="GO" id="GO:0046872">
    <property type="term" value="F:metal ion binding"/>
    <property type="evidence" value="ECO:0007669"/>
    <property type="project" value="UniProtKB-KW"/>
</dbReference>
<dbReference type="InterPro" id="IPR007197">
    <property type="entry name" value="rSAM"/>
</dbReference>
<dbReference type="SFLD" id="SFLDS00029">
    <property type="entry name" value="Radical_SAM"/>
    <property type="match status" value="1"/>
</dbReference>
<dbReference type="SFLD" id="SFLDG01082">
    <property type="entry name" value="B12-binding_domain_containing"/>
    <property type="match status" value="1"/>
</dbReference>
<feature type="domain" description="Radical SAM core" evidence="7">
    <location>
        <begin position="47"/>
        <end position="263"/>
    </location>
</feature>
<evidence type="ECO:0000256" key="2">
    <source>
        <dbReference type="ARBA" id="ARBA00022723"/>
    </source>
</evidence>
<dbReference type="SFLD" id="SFLDG01060">
    <property type="entry name" value="BATS_domain_containing"/>
    <property type="match status" value="1"/>
</dbReference>
<keyword evidence="3 5" id="KW-0408">Iron</keyword>
<dbReference type="SUPFAM" id="SSF102114">
    <property type="entry name" value="Radical SAM enzymes"/>
    <property type="match status" value="1"/>
</dbReference>
<evidence type="ECO:0000256" key="3">
    <source>
        <dbReference type="ARBA" id="ARBA00023004"/>
    </source>
</evidence>
<feature type="binding site" evidence="6">
    <location>
        <position position="288"/>
    </location>
    <ligand>
        <name>(3R)-3-methyl-D-ornithine</name>
        <dbReference type="ChEBI" id="CHEBI:64642"/>
    </ligand>
</feature>
<dbReference type="InterPro" id="IPR013785">
    <property type="entry name" value="Aldolase_TIM"/>
</dbReference>
<keyword evidence="4 5" id="KW-0411">Iron-sulfur</keyword>
<feature type="binding site" evidence="6">
    <location>
        <position position="159"/>
    </location>
    <ligand>
        <name>S-adenosyl-L-methionine</name>
        <dbReference type="ChEBI" id="CHEBI:59789"/>
    </ligand>
</feature>
<dbReference type="InterPro" id="IPR034422">
    <property type="entry name" value="HydE/PylB-like"/>
</dbReference>
<evidence type="ECO:0000256" key="6">
    <source>
        <dbReference type="PIRSR" id="PIRSR004762-2"/>
    </source>
</evidence>
<dbReference type="SMART" id="SM00729">
    <property type="entry name" value="Elp3"/>
    <property type="match status" value="1"/>
</dbReference>
<protein>
    <submittedName>
        <fullName evidence="8">[FeFe] hydrogenase H-cluster radical SAM maturase HydE</fullName>
    </submittedName>
</protein>
<name>A0A552ERV3_MICAE</name>
<dbReference type="Proteomes" id="UP000315113">
    <property type="component" value="Unassembled WGS sequence"/>
</dbReference>
<evidence type="ECO:0000256" key="4">
    <source>
        <dbReference type="ARBA" id="ARBA00023014"/>
    </source>
</evidence>
<proteinExistence type="predicted"/>
<dbReference type="PROSITE" id="PS51918">
    <property type="entry name" value="RADICAL_SAM"/>
    <property type="match status" value="1"/>
</dbReference>
<evidence type="ECO:0000256" key="5">
    <source>
        <dbReference type="PIRSR" id="PIRSR004762-1"/>
    </source>
</evidence>
<dbReference type="GO" id="GO:0016740">
    <property type="term" value="F:transferase activity"/>
    <property type="evidence" value="ECO:0007669"/>
    <property type="project" value="TreeGrafter"/>
</dbReference>
<feature type="binding site" evidence="5">
    <location>
        <position position="61"/>
    </location>
    <ligand>
        <name>[4Fe-4S] cluster</name>
        <dbReference type="ChEBI" id="CHEBI:49883"/>
        <note>4Fe-4S-S-AdoMet</note>
    </ligand>
</feature>
<evidence type="ECO:0000256" key="1">
    <source>
        <dbReference type="ARBA" id="ARBA00022691"/>
    </source>
</evidence>
<organism evidence="8 9">
    <name type="scientific">Microcystis aeruginosa Ma_MB_F_20061100_S20D</name>
    <dbReference type="NCBI Taxonomy" id="2486253"/>
    <lineage>
        <taxon>Bacteria</taxon>
        <taxon>Bacillati</taxon>
        <taxon>Cyanobacteriota</taxon>
        <taxon>Cyanophyceae</taxon>
        <taxon>Oscillatoriophycideae</taxon>
        <taxon>Chroococcales</taxon>
        <taxon>Microcystaceae</taxon>
        <taxon>Microcystis</taxon>
    </lineage>
</organism>
<keyword evidence="1 5" id="KW-0949">S-adenosyl-L-methionine</keyword>
<feature type="binding site" evidence="5">
    <location>
        <position position="68"/>
    </location>
    <ligand>
        <name>[4Fe-4S] cluster</name>
        <dbReference type="ChEBI" id="CHEBI:49883"/>
        <note>4Fe-4S-S-AdoMet</note>
    </ligand>
</feature>
<dbReference type="CDD" id="cd01335">
    <property type="entry name" value="Radical_SAM"/>
    <property type="match status" value="1"/>
</dbReference>
<evidence type="ECO:0000313" key="8">
    <source>
        <dbReference type="EMBL" id="TRU37198.1"/>
    </source>
</evidence>
<feature type="binding site" evidence="6">
    <location>
        <position position="177"/>
    </location>
    <ligand>
        <name>S-adenosyl-L-methionine</name>
        <dbReference type="ChEBI" id="CHEBI:59789"/>
    </ligand>
</feature>
<reference evidence="8 9" key="1">
    <citation type="submission" date="2019-01" db="EMBL/GenBank/DDBJ databases">
        <title>Coherence of Microcystis species and biogeography revealed through population genomics.</title>
        <authorList>
            <person name="Perez-Carrascal O.M."/>
            <person name="Terrat Y."/>
            <person name="Giani A."/>
            <person name="Fortin N."/>
            <person name="Tromas N."/>
            <person name="Shapiro B.J."/>
        </authorList>
    </citation>
    <scope>NUCLEOTIDE SEQUENCE [LARGE SCALE GENOMIC DNA]</scope>
    <source>
        <strain evidence="8">Ma_MB_F_20061100_S20D</strain>
    </source>
</reference>
<comment type="cofactor">
    <cofactor evidence="5">
        <name>[4Fe-4S] cluster</name>
        <dbReference type="ChEBI" id="CHEBI:49883"/>
    </cofactor>
    <text evidence="5">Binds 1 [4Fe-4S] cluster. The cluster is coordinated with 3 cysteines and an exchangeable S-adenosyl-L-methionine.</text>
</comment>
<feature type="binding site" evidence="5">
    <location>
        <position position="65"/>
    </location>
    <ligand>
        <name>[4Fe-4S] cluster</name>
        <dbReference type="ChEBI" id="CHEBI:49883"/>
        <note>4Fe-4S-S-AdoMet</note>
    </ligand>
</feature>
<dbReference type="PANTHER" id="PTHR43726">
    <property type="entry name" value="3-METHYLORNITHINE SYNTHASE"/>
    <property type="match status" value="1"/>
</dbReference>
<accession>A0A552ERV3</accession>
<gene>
    <name evidence="8" type="primary">hydE</name>
    <name evidence="8" type="ORF">EWV78_07530</name>
</gene>
<dbReference type="InterPro" id="IPR006638">
    <property type="entry name" value="Elp3/MiaA/NifB-like_rSAM"/>
</dbReference>
<dbReference type="Pfam" id="PF04055">
    <property type="entry name" value="Radical_SAM"/>
    <property type="match status" value="1"/>
</dbReference>
<dbReference type="InterPro" id="IPR058240">
    <property type="entry name" value="rSAM_sf"/>
</dbReference>
<comment type="caution">
    <text evidence="8">The sequence shown here is derived from an EMBL/GenBank/DDBJ whole genome shotgun (WGS) entry which is preliminary data.</text>
</comment>
<dbReference type="SFLD" id="SFLDG01280">
    <property type="entry name" value="HydE/PylB-like"/>
    <property type="match status" value="1"/>
</dbReference>
<evidence type="ECO:0000259" key="7">
    <source>
        <dbReference type="PROSITE" id="PS51918"/>
    </source>
</evidence>
<sequence>MINPLNRLMISQPPSKADLINLLEARGELQQTLFALARQVRREQGVDAVTMRGVIEISNVCQKNCEYCAMRASNQELPRTRMSAETILAIADKINQTGIPILFLQAAQDPLCDPILEEVIPEVKKRYDMSILLCLGEKKREVYEKFAKLGADSYILKFETSSPTLYRHIAYTPLEKRIQCLRWLQELGYKVGTGNIVGLPEQTIENLAEDILKVWELRTDFASSSPFIPNPGTPLSHLGYGDLNLTLNTMAIYRILLKDILIPTISALEKIQPGGQLMGLNAGANVITVNFTPKAQQENYVIYSDQRFVVSWEHAKKIISQAGLTLKSSEILAYTA</sequence>
<dbReference type="GO" id="GO:0051539">
    <property type="term" value="F:4 iron, 4 sulfur cluster binding"/>
    <property type="evidence" value="ECO:0007669"/>
    <property type="project" value="UniProtKB-KW"/>
</dbReference>
<dbReference type="Gene3D" id="3.20.20.70">
    <property type="entry name" value="Aldolase class I"/>
    <property type="match status" value="1"/>
</dbReference>
<keyword evidence="2" id="KW-0479">Metal-binding</keyword>
<dbReference type="PIRSF" id="PIRSF004762">
    <property type="entry name" value="CHP00423"/>
    <property type="match status" value="1"/>
</dbReference>
<dbReference type="EMBL" id="SFBH01000063">
    <property type="protein sequence ID" value="TRU37198.1"/>
    <property type="molecule type" value="Genomic_DNA"/>
</dbReference>
<dbReference type="AlphaFoldDB" id="A0A552ERV3"/>
<dbReference type="PANTHER" id="PTHR43726:SF1">
    <property type="entry name" value="BIOTIN SYNTHASE"/>
    <property type="match status" value="1"/>
</dbReference>
<evidence type="ECO:0000313" key="9">
    <source>
        <dbReference type="Proteomes" id="UP000315113"/>
    </source>
</evidence>